<dbReference type="SMART" id="SM00760">
    <property type="entry name" value="Bac_DnaA_C"/>
    <property type="match status" value="1"/>
</dbReference>
<comment type="caution">
    <text evidence="2">The sequence shown here is derived from an EMBL/GenBank/DDBJ whole genome shotgun (WGS) entry which is preliminary data.</text>
</comment>
<name>A0A645JDI8_9ZZZZ</name>
<dbReference type="EMBL" id="VSSQ01129358">
    <property type="protein sequence ID" value="MPN57623.1"/>
    <property type="molecule type" value="Genomic_DNA"/>
</dbReference>
<evidence type="ECO:0000313" key="2">
    <source>
        <dbReference type="EMBL" id="MPN57623.1"/>
    </source>
</evidence>
<dbReference type="Pfam" id="PF08299">
    <property type="entry name" value="Bac_DnaA_C"/>
    <property type="match status" value="1"/>
</dbReference>
<organism evidence="2">
    <name type="scientific">bioreactor metagenome</name>
    <dbReference type="NCBI Taxonomy" id="1076179"/>
    <lineage>
        <taxon>unclassified sequences</taxon>
        <taxon>metagenomes</taxon>
        <taxon>ecological metagenomes</taxon>
    </lineage>
</organism>
<dbReference type="GO" id="GO:0006275">
    <property type="term" value="P:regulation of DNA replication"/>
    <property type="evidence" value="ECO:0007669"/>
    <property type="project" value="InterPro"/>
</dbReference>
<accession>A0A645JDI8</accession>
<dbReference type="GO" id="GO:0005524">
    <property type="term" value="F:ATP binding"/>
    <property type="evidence" value="ECO:0007669"/>
    <property type="project" value="InterPro"/>
</dbReference>
<dbReference type="AlphaFoldDB" id="A0A645JDI8"/>
<dbReference type="PANTHER" id="PTHR30050">
    <property type="entry name" value="CHROMOSOMAL REPLICATION INITIATOR PROTEIN DNAA"/>
    <property type="match status" value="1"/>
</dbReference>
<dbReference type="Gene3D" id="1.10.1750.10">
    <property type="match status" value="1"/>
</dbReference>
<dbReference type="GO" id="GO:0006270">
    <property type="term" value="P:DNA replication initiation"/>
    <property type="evidence" value="ECO:0007669"/>
    <property type="project" value="InterPro"/>
</dbReference>
<dbReference type="PROSITE" id="PS01008">
    <property type="entry name" value="DNAA"/>
    <property type="match status" value="1"/>
</dbReference>
<dbReference type="InterPro" id="IPR010921">
    <property type="entry name" value="Trp_repressor/repl_initiator"/>
</dbReference>
<evidence type="ECO:0000259" key="1">
    <source>
        <dbReference type="SMART" id="SM00760"/>
    </source>
</evidence>
<dbReference type="CDD" id="cd06571">
    <property type="entry name" value="Bac_DnaA_C"/>
    <property type="match status" value="1"/>
</dbReference>
<dbReference type="InterPro" id="IPR018312">
    <property type="entry name" value="Chromosome_initiator_DnaA_CS"/>
</dbReference>
<reference evidence="2" key="1">
    <citation type="submission" date="2019-08" db="EMBL/GenBank/DDBJ databases">
        <authorList>
            <person name="Kucharzyk K."/>
            <person name="Murdoch R.W."/>
            <person name="Higgins S."/>
            <person name="Loffler F."/>
        </authorList>
    </citation>
    <scope>NUCLEOTIDE SEQUENCE</scope>
</reference>
<feature type="domain" description="Chromosomal replication initiator DnaA C-terminal" evidence="1">
    <location>
        <begin position="35"/>
        <end position="103"/>
    </location>
</feature>
<gene>
    <name evidence="2" type="primary">dnaA_81</name>
    <name evidence="2" type="ORF">SDC9_205317</name>
</gene>
<sequence length="127" mass="14181">MIGYSSATGEKITVSMAERLLHSVLEDENSAKSVSFEDIQSKVAAHFGLRLNDILSNRRPRNVAEPRMVAMYLCRKLTDASYPEIGAAFGKNHATILNAMKKVPQLCNASESMRRSVDLLERQLKKN</sequence>
<protein>
    <submittedName>
        <fullName evidence="2">Chromosomal replication initiator protein DnaA</fullName>
    </submittedName>
</protein>
<proteinExistence type="predicted"/>
<dbReference type="PANTHER" id="PTHR30050:SF2">
    <property type="entry name" value="CHROMOSOMAL REPLICATION INITIATOR PROTEIN DNAA"/>
    <property type="match status" value="1"/>
</dbReference>
<dbReference type="GO" id="GO:0005886">
    <property type="term" value="C:plasma membrane"/>
    <property type="evidence" value="ECO:0007669"/>
    <property type="project" value="TreeGrafter"/>
</dbReference>
<dbReference type="GO" id="GO:0003688">
    <property type="term" value="F:DNA replication origin binding"/>
    <property type="evidence" value="ECO:0007669"/>
    <property type="project" value="InterPro"/>
</dbReference>
<dbReference type="SUPFAM" id="SSF48295">
    <property type="entry name" value="TrpR-like"/>
    <property type="match status" value="1"/>
</dbReference>
<dbReference type="InterPro" id="IPR013159">
    <property type="entry name" value="DnaA_C"/>
</dbReference>